<dbReference type="Pfam" id="PF13768">
    <property type="entry name" value="VWA_3"/>
    <property type="match status" value="1"/>
</dbReference>
<evidence type="ECO:0000313" key="2">
    <source>
        <dbReference type="EMBL" id="GAA0171499.1"/>
    </source>
</evidence>
<protein>
    <recommendedName>
        <fullName evidence="1">VWFA domain-containing protein</fullName>
    </recommendedName>
</protein>
<dbReference type="SUPFAM" id="SSF53300">
    <property type="entry name" value="vWA-like"/>
    <property type="match status" value="1"/>
</dbReference>
<dbReference type="InterPro" id="IPR036465">
    <property type="entry name" value="vWFA_dom_sf"/>
</dbReference>
<dbReference type="PANTHER" id="PTHR46503:SF1">
    <property type="entry name" value="INTER-ALPHA-TRYPSIN INHIBITOR HEAVY CHAIN-LIKE PROTEIN"/>
    <property type="match status" value="1"/>
</dbReference>
<evidence type="ECO:0000313" key="3">
    <source>
        <dbReference type="Proteomes" id="UP001454036"/>
    </source>
</evidence>
<sequence>MADSFSSAVEEGLRLSKRLYYAVAPPRAMREMESLLPQGPMMYAVISDPGIVDNPDVPTYQPHVHGTCHPPALIPLQINLLSLETHCFFHTAFVSLEASFRLHCVMSSRSSPCLLALPMGHQGSILGVEVQVAKNSYRTKLTDEDVSSAEEKKVNPEDGGYLKPHLFTLTIPQIDGGSDILIKAKWSQKLLYNDSQFTLRIPYTLPEFVTPAGKKVSKKEKIQLNVDAGLHTEVLCKTTSHPLKQLHRSAGKLEFSYESDVLTWSKTDFIFCYAIPLGHTDGGVFLQSPGMLDSDRREMFCCYIHPGEQKSRKIFKREMIFLVDISGSMQGKPLESTKNALLSTIGKLDSQDFFNIIAFNGEVYPFSSSLEPVTTKIIESVSEWINKTFVASGGTNILAPLNQGLDMLSKCQDSTSSVILITDGAVEGERKICDIMKTKLADQKTIFPRIHTFGIGSFCNHYFLRMLSIIGRGEYDAALDQDSIEELMERLLTRVTSVVLSNITFDFHDLDDLEVYPSRVPDLSSQGYLMISGRYQGTFPPNLKVSGLLANMSSFSVDLKVQESNDILLNKVVAKQQIDVLTAKAWFSEDRELKEKIAKISLQYAVVSEYTRMILIEIGKGKSSAGSSTKQVMNKIDPQNMEESKQQKIRLLQPLVIGFGDISATIDNIPPGCRTKPQEATDIIAKAASDCCGKLCDVICCMCCIRACSGLNDQCAIAMAQLCGALACLGCYVCCGGGK</sequence>
<dbReference type="InterPro" id="IPR002035">
    <property type="entry name" value="VWF_A"/>
</dbReference>
<dbReference type="EMBL" id="BAABME010007696">
    <property type="protein sequence ID" value="GAA0171499.1"/>
    <property type="molecule type" value="Genomic_DNA"/>
</dbReference>
<keyword evidence="3" id="KW-1185">Reference proteome</keyword>
<dbReference type="AlphaFoldDB" id="A0AAV3R513"/>
<dbReference type="SMART" id="SM00327">
    <property type="entry name" value="VWA"/>
    <property type="match status" value="1"/>
</dbReference>
<evidence type="ECO:0000259" key="1">
    <source>
        <dbReference type="PROSITE" id="PS50234"/>
    </source>
</evidence>
<dbReference type="PANTHER" id="PTHR46503">
    <property type="entry name" value="INTER-ALPHA-TRYPSIN INHIBITOR HEAVY CHAIN-LIKE PROTEIN"/>
    <property type="match status" value="1"/>
</dbReference>
<name>A0AAV3R513_LITER</name>
<dbReference type="PROSITE" id="PS50234">
    <property type="entry name" value="VWFA"/>
    <property type="match status" value="1"/>
</dbReference>
<dbReference type="Gene3D" id="3.40.50.410">
    <property type="entry name" value="von Willebrand factor, type A domain"/>
    <property type="match status" value="1"/>
</dbReference>
<accession>A0AAV3R513</accession>
<dbReference type="Proteomes" id="UP001454036">
    <property type="component" value="Unassembled WGS sequence"/>
</dbReference>
<feature type="domain" description="VWFA" evidence="1">
    <location>
        <begin position="318"/>
        <end position="495"/>
    </location>
</feature>
<comment type="caution">
    <text evidence="2">The sequence shown here is derived from an EMBL/GenBank/DDBJ whole genome shotgun (WGS) entry which is preliminary data.</text>
</comment>
<proteinExistence type="predicted"/>
<reference evidence="2 3" key="1">
    <citation type="submission" date="2024-01" db="EMBL/GenBank/DDBJ databases">
        <title>The complete chloroplast genome sequence of Lithospermum erythrorhizon: insights into the phylogenetic relationship among Boraginaceae species and the maternal lineages of purple gromwells.</title>
        <authorList>
            <person name="Okada T."/>
            <person name="Watanabe K."/>
        </authorList>
    </citation>
    <scope>NUCLEOTIDE SEQUENCE [LARGE SCALE GENOMIC DNA]</scope>
</reference>
<gene>
    <name evidence="2" type="ORF">LIER_25513</name>
</gene>
<organism evidence="2 3">
    <name type="scientific">Lithospermum erythrorhizon</name>
    <name type="common">Purple gromwell</name>
    <name type="synonym">Lithospermum officinale var. erythrorhizon</name>
    <dbReference type="NCBI Taxonomy" id="34254"/>
    <lineage>
        <taxon>Eukaryota</taxon>
        <taxon>Viridiplantae</taxon>
        <taxon>Streptophyta</taxon>
        <taxon>Embryophyta</taxon>
        <taxon>Tracheophyta</taxon>
        <taxon>Spermatophyta</taxon>
        <taxon>Magnoliopsida</taxon>
        <taxon>eudicotyledons</taxon>
        <taxon>Gunneridae</taxon>
        <taxon>Pentapetalae</taxon>
        <taxon>asterids</taxon>
        <taxon>lamiids</taxon>
        <taxon>Boraginales</taxon>
        <taxon>Boraginaceae</taxon>
        <taxon>Boraginoideae</taxon>
        <taxon>Lithospermeae</taxon>
        <taxon>Lithospermum</taxon>
    </lineage>
</organism>